<dbReference type="AlphaFoldDB" id="A0A142CVX5"/>
<dbReference type="GeneID" id="27140273"/>
<protein>
    <submittedName>
        <fullName evidence="2">PadR family transcriptional regulator</fullName>
    </submittedName>
</protein>
<evidence type="ECO:0000313" key="3">
    <source>
        <dbReference type="Proteomes" id="UP000073604"/>
    </source>
</evidence>
<dbReference type="OrthoDB" id="56053at2157"/>
<feature type="domain" description="Transcription regulator PadR N-terminal" evidence="1">
    <location>
        <begin position="14"/>
        <end position="83"/>
    </location>
</feature>
<evidence type="ECO:0000259" key="1">
    <source>
        <dbReference type="Pfam" id="PF03551"/>
    </source>
</evidence>
<dbReference type="SUPFAM" id="SSF46785">
    <property type="entry name" value="Winged helix' DNA-binding domain"/>
    <property type="match status" value="1"/>
</dbReference>
<dbReference type="InterPro" id="IPR036388">
    <property type="entry name" value="WH-like_DNA-bd_sf"/>
</dbReference>
<dbReference type="PANTHER" id="PTHR33169:SF14">
    <property type="entry name" value="TRANSCRIPTIONAL REGULATOR RV3488"/>
    <property type="match status" value="1"/>
</dbReference>
<dbReference type="Proteomes" id="UP000073604">
    <property type="component" value="Chromosome"/>
</dbReference>
<dbReference type="PANTHER" id="PTHR33169">
    <property type="entry name" value="PADR-FAMILY TRANSCRIPTIONAL REGULATOR"/>
    <property type="match status" value="1"/>
</dbReference>
<dbReference type="KEGG" id="tpep:A0127_06955"/>
<dbReference type="Gene3D" id="1.10.10.10">
    <property type="entry name" value="Winged helix-like DNA-binding domain superfamily/Winged helix DNA-binding domain"/>
    <property type="match status" value="1"/>
</dbReference>
<sequence length="99" mass="11479">MIKRVLLGFMGIHILHHASKGEVTGSFMMEELKRHGYSVSPGTIYPLLHRMEEMGLLESRWEVKNGKRVRIYRTTPKGEELLKRAKEKVRELCSELLGE</sequence>
<name>A0A142CVX5_9EURY</name>
<gene>
    <name evidence="2" type="ORF">A0127_06955</name>
</gene>
<evidence type="ECO:0000313" key="2">
    <source>
        <dbReference type="EMBL" id="AMQ18927.1"/>
    </source>
</evidence>
<keyword evidence="3" id="KW-1185">Reference proteome</keyword>
<dbReference type="STRING" id="53952.A0127_06955"/>
<dbReference type="RefSeq" id="WP_062389725.1">
    <property type="nucleotide sequence ID" value="NZ_CP014750.1"/>
</dbReference>
<dbReference type="InterPro" id="IPR036390">
    <property type="entry name" value="WH_DNA-bd_sf"/>
</dbReference>
<organism evidence="2 3">
    <name type="scientific">Thermococcus peptonophilus</name>
    <dbReference type="NCBI Taxonomy" id="53952"/>
    <lineage>
        <taxon>Archaea</taxon>
        <taxon>Methanobacteriati</taxon>
        <taxon>Methanobacteriota</taxon>
        <taxon>Thermococci</taxon>
        <taxon>Thermococcales</taxon>
        <taxon>Thermococcaceae</taxon>
        <taxon>Thermococcus</taxon>
    </lineage>
</organism>
<proteinExistence type="predicted"/>
<reference evidence="3" key="1">
    <citation type="submission" date="2016-03" db="EMBL/GenBank/DDBJ databases">
        <authorList>
            <person name="Oger P.M."/>
        </authorList>
    </citation>
    <scope>NUCLEOTIDE SEQUENCE [LARGE SCALE GENOMIC DNA]</scope>
    <source>
        <strain evidence="3">OG-1</strain>
    </source>
</reference>
<accession>A0A142CVX5</accession>
<dbReference type="InterPro" id="IPR052509">
    <property type="entry name" value="Metal_resp_DNA-bind_regulator"/>
</dbReference>
<dbReference type="InterPro" id="IPR005149">
    <property type="entry name" value="Tscrpt_reg_PadR_N"/>
</dbReference>
<dbReference type="Pfam" id="PF03551">
    <property type="entry name" value="PadR"/>
    <property type="match status" value="1"/>
</dbReference>
<dbReference type="EMBL" id="CP014750">
    <property type="protein sequence ID" value="AMQ18927.1"/>
    <property type="molecule type" value="Genomic_DNA"/>
</dbReference>